<evidence type="ECO:0000256" key="10">
    <source>
        <dbReference type="SAM" id="MobiDB-lite"/>
    </source>
</evidence>
<dbReference type="Gene3D" id="1.10.510.10">
    <property type="entry name" value="Transferase(Phosphotransferase) domain 1"/>
    <property type="match status" value="1"/>
</dbReference>
<comment type="caution">
    <text evidence="12">The sequence shown here is derived from an EMBL/GenBank/DDBJ whole genome shotgun (WGS) entry which is preliminary data.</text>
</comment>
<dbReference type="InterPro" id="IPR008271">
    <property type="entry name" value="Ser/Thr_kinase_AS"/>
</dbReference>
<gene>
    <name evidence="12" type="ORF">FOZ60_002415</name>
</gene>
<dbReference type="SUPFAM" id="SSF56112">
    <property type="entry name" value="Protein kinase-like (PK-like)"/>
    <property type="match status" value="1"/>
</dbReference>
<dbReference type="GO" id="GO:0005524">
    <property type="term" value="F:ATP binding"/>
    <property type="evidence" value="ECO:0007669"/>
    <property type="project" value="UniProtKB-UniRule"/>
</dbReference>
<keyword evidence="5 7" id="KW-0067">ATP-binding</keyword>
<feature type="region of interest" description="Disordered" evidence="10">
    <location>
        <begin position="333"/>
        <end position="382"/>
    </location>
</feature>
<feature type="compositionally biased region" description="Basic and acidic residues" evidence="10">
    <location>
        <begin position="701"/>
        <end position="711"/>
    </location>
</feature>
<evidence type="ECO:0000256" key="1">
    <source>
        <dbReference type="ARBA" id="ARBA00022527"/>
    </source>
</evidence>
<evidence type="ECO:0000256" key="2">
    <source>
        <dbReference type="ARBA" id="ARBA00022679"/>
    </source>
</evidence>
<evidence type="ECO:0000256" key="8">
    <source>
        <dbReference type="PIRSR" id="PIRSR630616-3"/>
    </source>
</evidence>
<dbReference type="OrthoDB" id="40902at2759"/>
<feature type="compositionally biased region" description="Basic and acidic residues" evidence="10">
    <location>
        <begin position="343"/>
        <end position="352"/>
    </location>
</feature>
<evidence type="ECO:0000256" key="7">
    <source>
        <dbReference type="PIRSR" id="PIRSR630616-2"/>
    </source>
</evidence>
<dbReference type="PROSITE" id="PS00107">
    <property type="entry name" value="PROTEIN_KINASE_ATP"/>
    <property type="match status" value="1"/>
</dbReference>
<feature type="compositionally biased region" description="Low complexity" evidence="10">
    <location>
        <begin position="570"/>
        <end position="581"/>
    </location>
</feature>
<name>A0A7J6NZ13_PEROL</name>
<dbReference type="InterPro" id="IPR030616">
    <property type="entry name" value="Aur-like"/>
</dbReference>
<sequence>MPDALESPTSSSSLHFGPPDDPERYQLGPQIGAGATAKVHKCKRVEDGRLFAVKVTFSSQVARDPDRSEIAILERLAHRNIVKLYDVISKGTMVYMVIEYVGGGELLSFIAADPRFGQQLVVKFIFCQIVDALIYLHSNGVIHRDLKPENILIASLGMRGEEEKEEDPGPPPPEGYPTVPGIRIYPIVKLADFGLSRVVSVFGRASTVVGTPQYWAPEVVRSRETGEGYDGRADNWSLGVLLYVMLAKRYPFRPHKRKGVSMKDRINGGQEISFEGMDRVDAAAKDLISRLIVVNPAKRISLGEALHHPWLKDFPLASQVASARSSGLIEVASTASSSGGGEVQERSSRGGLDEGSGEVAVEAEEESVRELREAEESTVSGERAAERLRLDELCEAQVSLLDLLEQVCGLLQDDPAIESLVHTFIIDAAELRRSTMAFMCRCADVAQVVEKDISDMTLFVEEGMPDCAVDCMDSVKSKLIGMGETCESLQRDHADFGAKVEKIIVRLPGAAETLTARQREVIRYYQQPGHEASPEDESGRQLAALLHPGEGDLDSKAADIFDLSFLAGSHSDSSTTDTGDSSPDEDSGSGLDPSRLVAKSLSKLRRVDQILSRVSAFWRNVDESVEKLSDLRENTARLLRGATKSDRILKLLKSRSREYIAFWRHFGGACRHYSEVVWEEGQQRAARRMASSLDATASQDMPDRVLPEADLRPPASLKAGEPRA</sequence>
<feature type="binding site" evidence="7">
    <location>
        <position position="192"/>
    </location>
    <ligand>
        <name>ATP</name>
        <dbReference type="ChEBI" id="CHEBI:30616"/>
    </ligand>
</feature>
<feature type="binding site" evidence="7 9">
    <location>
        <position position="54"/>
    </location>
    <ligand>
        <name>ATP</name>
        <dbReference type="ChEBI" id="CHEBI:30616"/>
    </ligand>
</feature>
<organism evidence="12 13">
    <name type="scientific">Perkinsus olseni</name>
    <name type="common">Perkinsus atlanticus</name>
    <dbReference type="NCBI Taxonomy" id="32597"/>
    <lineage>
        <taxon>Eukaryota</taxon>
        <taxon>Sar</taxon>
        <taxon>Alveolata</taxon>
        <taxon>Perkinsozoa</taxon>
        <taxon>Perkinsea</taxon>
        <taxon>Perkinsida</taxon>
        <taxon>Perkinsidae</taxon>
        <taxon>Perkinsus</taxon>
    </lineage>
</organism>
<keyword evidence="3 7" id="KW-0547">Nucleotide-binding</keyword>
<feature type="binding site" evidence="7">
    <location>
        <begin position="149"/>
        <end position="150"/>
    </location>
    <ligand>
        <name>ATP</name>
        <dbReference type="ChEBI" id="CHEBI:30616"/>
    </ligand>
</feature>
<keyword evidence="2" id="KW-0808">Transferase</keyword>
<evidence type="ECO:0000256" key="4">
    <source>
        <dbReference type="ARBA" id="ARBA00022777"/>
    </source>
</evidence>
<evidence type="ECO:0000256" key="3">
    <source>
        <dbReference type="ARBA" id="ARBA00022741"/>
    </source>
</evidence>
<feature type="active site" description="Proton acceptor" evidence="6">
    <location>
        <position position="145"/>
    </location>
</feature>
<feature type="compositionally biased region" description="Basic and acidic residues" evidence="10">
    <location>
        <begin position="366"/>
        <end position="375"/>
    </location>
</feature>
<protein>
    <recommendedName>
        <fullName evidence="11">Protein kinase domain-containing protein</fullName>
    </recommendedName>
</protein>
<accession>A0A7J6NZ13</accession>
<feature type="region of interest" description="Disordered" evidence="10">
    <location>
        <begin position="1"/>
        <end position="25"/>
    </location>
</feature>
<evidence type="ECO:0000313" key="12">
    <source>
        <dbReference type="EMBL" id="KAF4688827.1"/>
    </source>
</evidence>
<dbReference type="InterPro" id="IPR011009">
    <property type="entry name" value="Kinase-like_dom_sf"/>
</dbReference>
<feature type="region of interest" description="Disordered" evidence="10">
    <location>
        <begin position="570"/>
        <end position="593"/>
    </location>
</feature>
<keyword evidence="1" id="KW-0723">Serine/threonine-protein kinase</keyword>
<dbReference type="Pfam" id="PF00069">
    <property type="entry name" value="Pkinase"/>
    <property type="match status" value="1"/>
</dbReference>
<keyword evidence="4" id="KW-0418">Kinase</keyword>
<evidence type="ECO:0000256" key="6">
    <source>
        <dbReference type="PIRSR" id="PIRSR630616-1"/>
    </source>
</evidence>
<proteinExistence type="predicted"/>
<dbReference type="GO" id="GO:0004674">
    <property type="term" value="F:protein serine/threonine kinase activity"/>
    <property type="evidence" value="ECO:0007669"/>
    <property type="project" value="UniProtKB-KW"/>
</dbReference>
<dbReference type="PANTHER" id="PTHR24350">
    <property type="entry name" value="SERINE/THREONINE-PROTEIN KINASE IAL-RELATED"/>
    <property type="match status" value="1"/>
</dbReference>
<dbReference type="InterPro" id="IPR017441">
    <property type="entry name" value="Protein_kinase_ATP_BS"/>
</dbReference>
<feature type="cross-link" description="Glycyl lysine isopeptide (Lys-Gly) (interchain with G-Cter in SUMO2)" evidence="8">
    <location>
        <position position="147"/>
    </location>
</feature>
<feature type="domain" description="Protein kinase" evidence="11">
    <location>
        <begin position="25"/>
        <end position="311"/>
    </location>
</feature>
<dbReference type="PROSITE" id="PS50011">
    <property type="entry name" value="PROTEIN_KINASE_DOM"/>
    <property type="match status" value="1"/>
</dbReference>
<dbReference type="InterPro" id="IPR000719">
    <property type="entry name" value="Prot_kinase_dom"/>
</dbReference>
<evidence type="ECO:0000256" key="9">
    <source>
        <dbReference type="PROSITE-ProRule" id="PRU10141"/>
    </source>
</evidence>
<evidence type="ECO:0000256" key="5">
    <source>
        <dbReference type="ARBA" id="ARBA00022840"/>
    </source>
</evidence>
<evidence type="ECO:0000259" key="11">
    <source>
        <dbReference type="PROSITE" id="PS50011"/>
    </source>
</evidence>
<dbReference type="EMBL" id="JABANP010000141">
    <property type="protein sequence ID" value="KAF4688827.1"/>
    <property type="molecule type" value="Genomic_DNA"/>
</dbReference>
<dbReference type="Proteomes" id="UP000541610">
    <property type="component" value="Unassembled WGS sequence"/>
</dbReference>
<reference evidence="12 13" key="1">
    <citation type="submission" date="2020-04" db="EMBL/GenBank/DDBJ databases">
        <title>Perkinsus olseni comparative genomics.</title>
        <authorList>
            <person name="Bogema D.R."/>
        </authorList>
    </citation>
    <scope>NUCLEOTIDE SEQUENCE [LARGE SCALE GENOMIC DNA]</scope>
    <source>
        <strain evidence="12">00978-12</strain>
    </source>
</reference>
<feature type="region of interest" description="Disordered" evidence="10">
    <location>
        <begin position="688"/>
        <end position="724"/>
    </location>
</feature>
<evidence type="ECO:0000313" key="13">
    <source>
        <dbReference type="Proteomes" id="UP000541610"/>
    </source>
</evidence>
<dbReference type="AlphaFoldDB" id="A0A7J6NZ13"/>
<dbReference type="PROSITE" id="PS00108">
    <property type="entry name" value="PROTEIN_KINASE_ST"/>
    <property type="match status" value="1"/>
</dbReference>
<dbReference type="SMART" id="SM00220">
    <property type="entry name" value="S_TKc"/>
    <property type="match status" value="1"/>
</dbReference>